<proteinExistence type="predicted"/>
<organism evidence="2 3">
    <name type="scientific">Deinococcus soli</name>
    <name type="common">ex Cha et al. 2016</name>
    <dbReference type="NCBI Taxonomy" id="1309411"/>
    <lineage>
        <taxon>Bacteria</taxon>
        <taxon>Thermotogati</taxon>
        <taxon>Deinococcota</taxon>
        <taxon>Deinococci</taxon>
        <taxon>Deinococcales</taxon>
        <taxon>Deinococcaceae</taxon>
        <taxon>Deinococcus</taxon>
    </lineage>
</organism>
<dbReference type="KEGG" id="dch:SY84_01660"/>
<dbReference type="EMBL" id="CP011389">
    <property type="protein sequence ID" value="AKH15966.1"/>
    <property type="molecule type" value="Genomic_DNA"/>
</dbReference>
<keyword evidence="1" id="KW-1133">Transmembrane helix</keyword>
<keyword evidence="1" id="KW-0812">Transmembrane</keyword>
<dbReference type="PATRIC" id="fig|1309411.5.peg.346"/>
<protein>
    <submittedName>
        <fullName evidence="2">Uncharacterized protein</fullName>
    </submittedName>
</protein>
<keyword evidence="3" id="KW-1185">Reference proteome</keyword>
<keyword evidence="1" id="KW-0472">Membrane</keyword>
<accession>A0A0F7JIW9</accession>
<dbReference type="RefSeq" id="WP_046842542.1">
    <property type="nucleotide sequence ID" value="NZ_CP011389.1"/>
</dbReference>
<gene>
    <name evidence="2" type="ORF">SY84_01660</name>
</gene>
<name>A0A0F7JIW9_9DEIO</name>
<evidence type="ECO:0000313" key="2">
    <source>
        <dbReference type="EMBL" id="AKH15966.1"/>
    </source>
</evidence>
<dbReference type="Proteomes" id="UP000034024">
    <property type="component" value="Chromosome"/>
</dbReference>
<evidence type="ECO:0000256" key="1">
    <source>
        <dbReference type="SAM" id="Phobius"/>
    </source>
</evidence>
<reference evidence="2 3" key="1">
    <citation type="submission" date="2015-01" db="EMBL/GenBank/DDBJ databases">
        <title>Deinococcus soli/N5/whole genome sequencing.</title>
        <authorList>
            <person name="Kim M.K."/>
            <person name="Srinivasan S."/>
            <person name="Lee J.-J."/>
        </authorList>
    </citation>
    <scope>NUCLEOTIDE SEQUENCE [LARGE SCALE GENOMIC DNA]</scope>
    <source>
        <strain evidence="2 3">N5</strain>
    </source>
</reference>
<dbReference type="AlphaFoldDB" id="A0A0F7JIW9"/>
<feature type="transmembrane region" description="Helical" evidence="1">
    <location>
        <begin position="64"/>
        <end position="82"/>
    </location>
</feature>
<sequence>MTMLQRGVLVVGLLALLWVTVVHPPLRALMDGQWIDARKFCAQTDAGDGRCWQVLDYQQDTGRLLVYVAVIVVVTLVGVVASKRRA</sequence>
<evidence type="ECO:0000313" key="3">
    <source>
        <dbReference type="Proteomes" id="UP000034024"/>
    </source>
</evidence>